<reference evidence="1 2" key="1">
    <citation type="submission" date="2017-11" db="EMBL/GenBank/DDBJ databases">
        <title>Effect of PGPRs.</title>
        <authorList>
            <person name="Oliva R."/>
            <person name="Nong J."/>
            <person name="Roman V."/>
        </authorList>
    </citation>
    <scope>NUCLEOTIDE SEQUENCE [LARGE SCALE GENOMIC DNA]</scope>
    <source>
        <strain evidence="1">Inb918</strain>
    </source>
</reference>
<keyword evidence="1" id="KW-0378">Hydrolase</keyword>
<protein>
    <submittedName>
        <fullName evidence="1">Alpha/beta hydrolase</fullName>
    </submittedName>
</protein>
<evidence type="ECO:0000313" key="2">
    <source>
        <dbReference type="Proteomes" id="UP000282760"/>
    </source>
</evidence>
<dbReference type="EMBL" id="CP024646">
    <property type="protein sequence ID" value="AZV27110.1"/>
    <property type="molecule type" value="Genomic_DNA"/>
</dbReference>
<dbReference type="Proteomes" id="UP000282760">
    <property type="component" value="Chromosome"/>
</dbReference>
<proteinExistence type="predicted"/>
<dbReference type="GO" id="GO:0016787">
    <property type="term" value="F:hydrolase activity"/>
    <property type="evidence" value="ECO:0007669"/>
    <property type="project" value="UniProtKB-KW"/>
</dbReference>
<dbReference type="AlphaFoldDB" id="A0A3T0JUH3"/>
<evidence type="ECO:0000313" key="1">
    <source>
        <dbReference type="EMBL" id="AZV27110.1"/>
    </source>
</evidence>
<accession>A0A3T0JUH3</accession>
<dbReference type="SUPFAM" id="SSF53474">
    <property type="entry name" value="alpha/beta-Hydrolases"/>
    <property type="match status" value="1"/>
</dbReference>
<dbReference type="InterPro" id="IPR029058">
    <property type="entry name" value="AB_hydrolase_fold"/>
</dbReference>
<gene>
    <name evidence="1" type="ORF">CT157_14195</name>
</gene>
<name>A0A3T0JUH3_PSESX</name>
<dbReference type="Gene3D" id="3.40.50.1820">
    <property type="entry name" value="alpha/beta hydrolase"/>
    <property type="match status" value="1"/>
</dbReference>
<sequence>MPAEQIKLPNGNTASLSVTPTLTVVKDQTVKTAPVPAKKAIVFFIGGAADQEKYYFQGAFHNIDDAQKLLDAKIAGNKKLKTKYTGLPKSYKDARGSGDIQTHFIDNIPSKSCPVYIVGHSLGGWNGAHLSQILSEAGYTIKFLVTLDPVGEGFFVWLGSDIYFSEPTPVAETWINIRANASKPDNSDGVADFGERWIIEAGPTVNKTIDRHHASADWMFIEPVQGTKSACDLIFDSINGIFGQ</sequence>
<organism evidence="1 2">
    <name type="scientific">Pseudomonas syringae</name>
    <dbReference type="NCBI Taxonomy" id="317"/>
    <lineage>
        <taxon>Bacteria</taxon>
        <taxon>Pseudomonadati</taxon>
        <taxon>Pseudomonadota</taxon>
        <taxon>Gammaproteobacteria</taxon>
        <taxon>Pseudomonadales</taxon>
        <taxon>Pseudomonadaceae</taxon>
        <taxon>Pseudomonas</taxon>
    </lineage>
</organism>